<evidence type="ECO:0000313" key="2">
    <source>
        <dbReference type="Proteomes" id="UP001140096"/>
    </source>
</evidence>
<feature type="non-terminal residue" evidence="1">
    <location>
        <position position="1"/>
    </location>
</feature>
<reference evidence="1" key="1">
    <citation type="submission" date="2022-07" db="EMBL/GenBank/DDBJ databases">
        <title>Phylogenomic reconstructions and comparative analyses of Kickxellomycotina fungi.</title>
        <authorList>
            <person name="Reynolds N.K."/>
            <person name="Stajich J.E."/>
            <person name="Barry K."/>
            <person name="Grigoriev I.V."/>
            <person name="Crous P."/>
            <person name="Smith M.E."/>
        </authorList>
    </citation>
    <scope>NUCLEOTIDE SEQUENCE</scope>
    <source>
        <strain evidence="1">CBS 102833</strain>
    </source>
</reference>
<sequence length="221" mass="23963">ISLSNGNNKRQKEPEDFYFAPSAHQRPIQLDQWSSYDQGGTWRDYTKGAYGQGDARTLVAIDNSVPTDERYGAILEIAEGKVVVFQGIIDVCVLSGAVSICEYSIVAGSAWKRVYSPSSHPLVSVRSIRTTSSATGLCDDGEISQLRALWEEASTKAAGASGSPGQSRAVVAFRSVSCGLEHIGVAAPPYRNLFALKHFSERQEMGLPKKPAKRKLALSRL</sequence>
<dbReference type="Proteomes" id="UP001140096">
    <property type="component" value="Unassembled WGS sequence"/>
</dbReference>
<organism evidence="1 2">
    <name type="scientific">Coemansia furcata</name>
    <dbReference type="NCBI Taxonomy" id="417177"/>
    <lineage>
        <taxon>Eukaryota</taxon>
        <taxon>Fungi</taxon>
        <taxon>Fungi incertae sedis</taxon>
        <taxon>Zoopagomycota</taxon>
        <taxon>Kickxellomycotina</taxon>
        <taxon>Kickxellomycetes</taxon>
        <taxon>Kickxellales</taxon>
        <taxon>Kickxellaceae</taxon>
        <taxon>Coemansia</taxon>
    </lineage>
</organism>
<gene>
    <name evidence="1" type="ORF">H4S07_006841</name>
</gene>
<protein>
    <submittedName>
        <fullName evidence="1">Uncharacterized protein</fullName>
    </submittedName>
</protein>
<comment type="caution">
    <text evidence="1">The sequence shown here is derived from an EMBL/GenBank/DDBJ whole genome shotgun (WGS) entry which is preliminary data.</text>
</comment>
<keyword evidence="2" id="KW-1185">Reference proteome</keyword>
<name>A0ACC1KSA0_9FUNG</name>
<evidence type="ECO:0000313" key="1">
    <source>
        <dbReference type="EMBL" id="KAJ2794141.1"/>
    </source>
</evidence>
<accession>A0ACC1KSA0</accession>
<dbReference type="EMBL" id="JANBUP010004398">
    <property type="protein sequence ID" value="KAJ2794141.1"/>
    <property type="molecule type" value="Genomic_DNA"/>
</dbReference>
<proteinExistence type="predicted"/>
<feature type="non-terminal residue" evidence="1">
    <location>
        <position position="221"/>
    </location>
</feature>